<dbReference type="SUPFAM" id="SSF48179">
    <property type="entry name" value="6-phosphogluconate dehydrogenase C-terminal domain-like"/>
    <property type="match status" value="1"/>
</dbReference>
<dbReference type="GO" id="GO:0004665">
    <property type="term" value="F:prephenate dehydrogenase (NADP+) activity"/>
    <property type="evidence" value="ECO:0007669"/>
    <property type="project" value="InterPro"/>
</dbReference>
<dbReference type="Proteomes" id="UP000562124">
    <property type="component" value="Unassembled WGS sequence"/>
</dbReference>
<name>A0A7Y0LZT2_CELFI</name>
<dbReference type="Pfam" id="PF02153">
    <property type="entry name" value="PDH_N"/>
    <property type="match status" value="1"/>
</dbReference>
<accession>A0A7Y0LZT2</accession>
<dbReference type="SUPFAM" id="SSF51735">
    <property type="entry name" value="NAD(P)-binding Rossmann-fold domains"/>
    <property type="match status" value="1"/>
</dbReference>
<feature type="domain" description="Prephenate/arogenate dehydrogenase" evidence="3">
    <location>
        <begin position="13"/>
        <end position="292"/>
    </location>
</feature>
<comment type="caution">
    <text evidence="4">The sequence shown here is derived from an EMBL/GenBank/DDBJ whole genome shotgun (WGS) entry which is preliminary data.</text>
</comment>
<dbReference type="EC" id="1.3.1.12" evidence="4"/>
<dbReference type="NCBIfam" id="NF005111">
    <property type="entry name" value="PRK06545.2-3"/>
    <property type="match status" value="1"/>
</dbReference>
<dbReference type="PANTHER" id="PTHR21363:SF0">
    <property type="entry name" value="PREPHENATE DEHYDROGENASE [NADP(+)]"/>
    <property type="match status" value="1"/>
</dbReference>
<evidence type="ECO:0000256" key="2">
    <source>
        <dbReference type="ARBA" id="ARBA00023002"/>
    </source>
</evidence>
<evidence type="ECO:0000313" key="5">
    <source>
        <dbReference type="Proteomes" id="UP000562124"/>
    </source>
</evidence>
<dbReference type="InterPro" id="IPR050812">
    <property type="entry name" value="Preph/Arog_dehydrog"/>
</dbReference>
<dbReference type="Gene3D" id="1.10.3660.10">
    <property type="entry name" value="6-phosphogluconate dehydrogenase C-terminal like domain"/>
    <property type="match status" value="1"/>
</dbReference>
<dbReference type="Pfam" id="PF20463">
    <property type="entry name" value="PDH_C"/>
    <property type="match status" value="1"/>
</dbReference>
<evidence type="ECO:0000256" key="1">
    <source>
        <dbReference type="ARBA" id="ARBA00007964"/>
    </source>
</evidence>
<proteinExistence type="inferred from homology"/>
<dbReference type="GO" id="GO:0008977">
    <property type="term" value="F:prephenate dehydrogenase (NAD+) activity"/>
    <property type="evidence" value="ECO:0007669"/>
    <property type="project" value="UniProtKB-EC"/>
</dbReference>
<gene>
    <name evidence="4" type="ORF">HIR71_12010</name>
</gene>
<dbReference type="InterPro" id="IPR046825">
    <property type="entry name" value="PDH_C"/>
</dbReference>
<evidence type="ECO:0000259" key="3">
    <source>
        <dbReference type="PROSITE" id="PS51176"/>
    </source>
</evidence>
<dbReference type="RefSeq" id="WP_169325309.1">
    <property type="nucleotide sequence ID" value="NZ_JABCJJ010000019.1"/>
</dbReference>
<dbReference type="InterPro" id="IPR036291">
    <property type="entry name" value="NAD(P)-bd_dom_sf"/>
</dbReference>
<dbReference type="InterPro" id="IPR008927">
    <property type="entry name" value="6-PGluconate_DH-like_C_sf"/>
</dbReference>
<dbReference type="PROSITE" id="PS51176">
    <property type="entry name" value="PDH_ADH"/>
    <property type="match status" value="1"/>
</dbReference>
<comment type="similarity">
    <text evidence="1">Belongs to the prephenate/arogenate dehydrogenase family.</text>
</comment>
<dbReference type="InterPro" id="IPR003099">
    <property type="entry name" value="Prephen_DH"/>
</dbReference>
<dbReference type="EMBL" id="JABCJJ010000019">
    <property type="protein sequence ID" value="NMR20934.1"/>
    <property type="molecule type" value="Genomic_DNA"/>
</dbReference>
<dbReference type="GO" id="GO:0070403">
    <property type="term" value="F:NAD+ binding"/>
    <property type="evidence" value="ECO:0007669"/>
    <property type="project" value="InterPro"/>
</dbReference>
<reference evidence="4 5" key="1">
    <citation type="submission" date="2020-04" db="EMBL/GenBank/DDBJ databases">
        <title>Sequencing and Assembly of C. fimi.</title>
        <authorList>
            <person name="Ramsey A.R."/>
        </authorList>
    </citation>
    <scope>NUCLEOTIDE SEQUENCE [LARGE SCALE GENOMIC DNA]</scope>
    <source>
        <strain evidence="4 5">SB</strain>
    </source>
</reference>
<keyword evidence="5" id="KW-1185">Reference proteome</keyword>
<dbReference type="InterPro" id="IPR046826">
    <property type="entry name" value="PDH_N"/>
</dbReference>
<sequence>MSLDAPAPVATRGPVRVVGTGLLGASVGLALSTRGVDVVLHDPSRTALALARDVGAGRLPRPDDAPVRLVVVAAPPDVTADVVLRELEANPEAVVTDVASIKHHVLAEVLAAGADLTRYVGSHPMAGRETSGPASAVPDLFVGRPWVITDSGASSGEALLAVRSLAADVGGVPVTMDAAGHDAAVAVVSHLPQLAASLVAARLVEAPDAALALAGQGLRDVTRIASSDPRLWTSILAANAGPVRDVLVALRADLDGVIEALGRAHDALGPEGVARGALGAIAGAITSGNHGVARIPGKHGGAPRDYRVVTVLVPDAPGELARLLADVGAAGVNLEDLRLEHAPRQPVGMAAISVLPDRVDVLERALTDRGWRLAS</sequence>
<dbReference type="GO" id="GO:0006571">
    <property type="term" value="P:tyrosine biosynthetic process"/>
    <property type="evidence" value="ECO:0007669"/>
    <property type="project" value="InterPro"/>
</dbReference>
<dbReference type="PANTHER" id="PTHR21363">
    <property type="entry name" value="PREPHENATE DEHYDROGENASE"/>
    <property type="match status" value="1"/>
</dbReference>
<dbReference type="Gene3D" id="3.40.50.720">
    <property type="entry name" value="NAD(P)-binding Rossmann-like Domain"/>
    <property type="match status" value="1"/>
</dbReference>
<organism evidence="4 5">
    <name type="scientific">Cellulomonas fimi</name>
    <dbReference type="NCBI Taxonomy" id="1708"/>
    <lineage>
        <taxon>Bacteria</taxon>
        <taxon>Bacillati</taxon>
        <taxon>Actinomycetota</taxon>
        <taxon>Actinomycetes</taxon>
        <taxon>Micrococcales</taxon>
        <taxon>Cellulomonadaceae</taxon>
        <taxon>Cellulomonas</taxon>
    </lineage>
</organism>
<keyword evidence="2 4" id="KW-0560">Oxidoreductase</keyword>
<protein>
    <submittedName>
        <fullName evidence="4">Prephenate dehydrogenase</fullName>
        <ecNumber evidence="4">1.3.1.12</ecNumber>
    </submittedName>
</protein>
<evidence type="ECO:0000313" key="4">
    <source>
        <dbReference type="EMBL" id="NMR20934.1"/>
    </source>
</evidence>
<dbReference type="AlphaFoldDB" id="A0A7Y0LZT2"/>
<dbReference type="NCBIfam" id="NF005112">
    <property type="entry name" value="PRK06545.2-4"/>
    <property type="match status" value="1"/>
</dbReference>